<accession>A0A1F6DJV7</accession>
<sequence length="378" mass="42664">MKGVFSHDDISSLVEHGRIKALDTFLFDHINNASLDITVGFEMYEVEAVVKPRHQKERVRDLLQLMGAQVHDANEPLLAGKSYLAKASIDVNFPPGIYGYANAKSTTGRLFLQSRLLVDYIAGFDTVDLRQQGLTAEVWLVLEPLVFNIKVSTQERYSQLRIFDADTRFSNGDLLELLTHHDVLYRRSRHDDNFHKPYAQGDLNLFTHDGSVIMTLFAHGTAPIGYKAVDAPLLQQPLDVSKREKSPVGYFAPLYAEQRIPGDDHSWGVWLEANEYYLLATNELVNVPEDLSLVLKELDSRHGDTTVHFAGFADPGFFGTITLEVRSPRRVFLRHKSPIVTGVFERMRSITAPYDGNYQSQVDAKLPKQFAPFPSSAR</sequence>
<name>A0A1F6DJV7_9BACT</name>
<dbReference type="SUPFAM" id="SSF51283">
    <property type="entry name" value="dUTPase-like"/>
    <property type="match status" value="2"/>
</dbReference>
<dbReference type="InterPro" id="IPR036157">
    <property type="entry name" value="dUTPase-like_sf"/>
</dbReference>
<dbReference type="Proteomes" id="UP000176511">
    <property type="component" value="Unassembled WGS sequence"/>
</dbReference>
<dbReference type="GO" id="GO:0008829">
    <property type="term" value="F:dCTP deaminase activity"/>
    <property type="evidence" value="ECO:0007669"/>
    <property type="project" value="InterPro"/>
</dbReference>
<dbReference type="AlphaFoldDB" id="A0A1F6DJV7"/>
<dbReference type="InterPro" id="IPR053811">
    <property type="entry name" value="DCD_C"/>
</dbReference>
<evidence type="ECO:0000259" key="2">
    <source>
        <dbReference type="Pfam" id="PF22569"/>
    </source>
</evidence>
<dbReference type="PANTHER" id="PTHR42680">
    <property type="entry name" value="DCTP DEAMINASE"/>
    <property type="match status" value="1"/>
</dbReference>
<evidence type="ECO:0000313" key="4">
    <source>
        <dbReference type="Proteomes" id="UP000176511"/>
    </source>
</evidence>
<dbReference type="Pfam" id="PF22569">
    <property type="entry name" value="DCD_C"/>
    <property type="match status" value="1"/>
</dbReference>
<reference evidence="3 4" key="1">
    <citation type="journal article" date="2016" name="Nat. Commun.">
        <title>Thousands of microbial genomes shed light on interconnected biogeochemical processes in an aquifer system.</title>
        <authorList>
            <person name="Anantharaman K."/>
            <person name="Brown C.T."/>
            <person name="Hug L.A."/>
            <person name="Sharon I."/>
            <person name="Castelle C.J."/>
            <person name="Probst A.J."/>
            <person name="Thomas B.C."/>
            <person name="Singh A."/>
            <person name="Wilkins M.J."/>
            <person name="Karaoz U."/>
            <person name="Brodie E.L."/>
            <person name="Williams K.H."/>
            <person name="Hubbard S.S."/>
            <person name="Banfield J.F."/>
        </authorList>
    </citation>
    <scope>NUCLEOTIDE SEQUENCE [LARGE SCALE GENOMIC DNA]</scope>
</reference>
<proteinExistence type="predicted"/>
<feature type="domain" description="2'-deoxycytidine 5'-triphosphate deaminase N-terminal" evidence="1">
    <location>
        <begin position="2"/>
        <end position="164"/>
    </location>
</feature>
<dbReference type="InterPro" id="IPR010550">
    <property type="entry name" value="DCD_N"/>
</dbReference>
<dbReference type="PANTHER" id="PTHR42680:SF3">
    <property type="entry name" value="DCTP DEAMINASE"/>
    <property type="match status" value="1"/>
</dbReference>
<comment type="caution">
    <text evidence="3">The sequence shown here is derived from an EMBL/GenBank/DDBJ whole genome shotgun (WGS) entry which is preliminary data.</text>
</comment>
<dbReference type="Gene3D" id="2.70.40.10">
    <property type="match status" value="2"/>
</dbReference>
<dbReference type="STRING" id="1798491.A3C87_03840"/>
<gene>
    <name evidence="3" type="ORF">A3C87_03840</name>
</gene>
<protein>
    <recommendedName>
        <fullName evidence="5">Deoxycytidine triphosphate deaminase</fullName>
    </recommendedName>
</protein>
<evidence type="ECO:0008006" key="5">
    <source>
        <dbReference type="Google" id="ProtNLM"/>
    </source>
</evidence>
<dbReference type="EMBL" id="MFLE01000015">
    <property type="protein sequence ID" value="OGG61708.1"/>
    <property type="molecule type" value="Genomic_DNA"/>
</dbReference>
<evidence type="ECO:0000313" key="3">
    <source>
        <dbReference type="EMBL" id="OGG61708.1"/>
    </source>
</evidence>
<evidence type="ECO:0000259" key="1">
    <source>
        <dbReference type="Pfam" id="PF06559"/>
    </source>
</evidence>
<feature type="domain" description="2'-deoxycytidine 5'-triphosphate deaminase C-terminal" evidence="2">
    <location>
        <begin position="224"/>
        <end position="370"/>
    </location>
</feature>
<dbReference type="Pfam" id="PF06559">
    <property type="entry name" value="DCD_N"/>
    <property type="match status" value="1"/>
</dbReference>
<organism evidence="3 4">
    <name type="scientific">Candidatus Kaiserbacteria bacterium RIFCSPHIGHO2_02_FULL_49_34</name>
    <dbReference type="NCBI Taxonomy" id="1798491"/>
    <lineage>
        <taxon>Bacteria</taxon>
        <taxon>Candidatus Kaiseribacteriota</taxon>
    </lineage>
</organism>
<dbReference type="GO" id="GO:0009394">
    <property type="term" value="P:2'-deoxyribonucleotide metabolic process"/>
    <property type="evidence" value="ECO:0007669"/>
    <property type="project" value="InterPro"/>
</dbReference>